<evidence type="ECO:0000313" key="1">
    <source>
        <dbReference type="EMBL" id="MFD2871405.1"/>
    </source>
</evidence>
<sequence length="550" mass="60054">MPANVGFEDGSFNGWICASGNVDASGVLHLGSTGPVPTRHTLFSRDNNIGVLDPYGKFPVLSPNGSRFCMRLGNDDVNAQAESISYTFKVPDNANTTPYVVTFDYAVVLQNPDHEAYQQPRFVAHIYDVDDGVFVPCPAFDFIASAALPGFKLSDVKPANSKEGDLSTIYYKDWSVVTINLHGYAGKLMRLEFATQDCTKGGHFGYAYLDIDEGLSTGPVTGNLFCDPKKDVLLGGPRGFAGYQWFNADLTESLGTNQFLDIFPAPPEGTRYAVVIAPYPGQGCPDTLYTTVSKINDGLTLKAVDTLYGCPETGVSLTGPEVTAGSSPGFKLNYFTDVSETTHVRDSTKVVLSGNYYIRGTTKDGCPHTVMVYVKLTAPLINVKAPEPVHYPETIDITKTFVKQPDITYTFYKDAQATIPLVNYTEINKTGNYFIKAKSALGCQVIFSITATVLPPLPYVVSIPNVFTPNNDGVNDFLSAHLEGFVQFNSIKIYNRYGQLMRIATSPLDIWDGAVNGKPVPAGTYYWLFDGEDTYYHTKVIKSGSVSIIR</sequence>
<gene>
    <name evidence="1" type="ORF">ACFS5N_02920</name>
</gene>
<dbReference type="InterPro" id="IPR026341">
    <property type="entry name" value="T9SS_type_B"/>
</dbReference>
<comment type="caution">
    <text evidence="1">The sequence shown here is derived from an EMBL/GenBank/DDBJ whole genome shotgun (WGS) entry which is preliminary data.</text>
</comment>
<dbReference type="Proteomes" id="UP001597557">
    <property type="component" value="Unassembled WGS sequence"/>
</dbReference>
<evidence type="ECO:0000313" key="2">
    <source>
        <dbReference type="Proteomes" id="UP001597557"/>
    </source>
</evidence>
<organism evidence="1 2">
    <name type="scientific">Mucilaginibacter ximonensis</name>
    <dbReference type="NCBI Taxonomy" id="538021"/>
    <lineage>
        <taxon>Bacteria</taxon>
        <taxon>Pseudomonadati</taxon>
        <taxon>Bacteroidota</taxon>
        <taxon>Sphingobacteriia</taxon>
        <taxon>Sphingobacteriales</taxon>
        <taxon>Sphingobacteriaceae</taxon>
        <taxon>Mucilaginibacter</taxon>
    </lineage>
</organism>
<dbReference type="NCBIfam" id="TIGR04131">
    <property type="entry name" value="Bac_Flav_CTERM"/>
    <property type="match status" value="1"/>
</dbReference>
<keyword evidence="2" id="KW-1185">Reference proteome</keyword>
<reference evidence="2" key="1">
    <citation type="journal article" date="2019" name="Int. J. Syst. Evol. Microbiol.">
        <title>The Global Catalogue of Microorganisms (GCM) 10K type strain sequencing project: providing services to taxonomists for standard genome sequencing and annotation.</title>
        <authorList>
            <consortium name="The Broad Institute Genomics Platform"/>
            <consortium name="The Broad Institute Genome Sequencing Center for Infectious Disease"/>
            <person name="Wu L."/>
            <person name="Ma J."/>
        </authorList>
    </citation>
    <scope>NUCLEOTIDE SEQUENCE [LARGE SCALE GENOMIC DNA]</scope>
    <source>
        <strain evidence="2">KCTC 22437</strain>
    </source>
</reference>
<protein>
    <submittedName>
        <fullName evidence="1">T9SS type B sorting domain-containing protein</fullName>
    </submittedName>
</protein>
<proteinExistence type="predicted"/>
<dbReference type="EMBL" id="JBHUPD010000001">
    <property type="protein sequence ID" value="MFD2871405.1"/>
    <property type="molecule type" value="Genomic_DNA"/>
</dbReference>
<dbReference type="RefSeq" id="WP_377182054.1">
    <property type="nucleotide sequence ID" value="NZ_JBHUPD010000001.1"/>
</dbReference>
<name>A0ABW5Y7Z7_9SPHI</name>
<dbReference type="Pfam" id="PF13585">
    <property type="entry name" value="CHU_C"/>
    <property type="match status" value="1"/>
</dbReference>
<accession>A0ABW5Y7Z7</accession>